<reference evidence="1 2" key="1">
    <citation type="submission" date="2016-08" db="EMBL/GenBank/DDBJ databases">
        <title>Draft genome of the agarase producing Sphingomonas sp. MCT13.</title>
        <authorList>
            <person name="D'Andrea M.M."/>
            <person name="Rossolini G.M."/>
            <person name="Thaller M.C."/>
        </authorList>
    </citation>
    <scope>NUCLEOTIDE SEQUENCE [LARGE SCALE GENOMIC DNA]</scope>
    <source>
        <strain evidence="1 2">MCT13</strain>
    </source>
</reference>
<organism evidence="1 2">
    <name type="scientific">Sphingomonas turrisvirgatae</name>
    <dbReference type="NCBI Taxonomy" id="1888892"/>
    <lineage>
        <taxon>Bacteria</taxon>
        <taxon>Pseudomonadati</taxon>
        <taxon>Pseudomonadota</taxon>
        <taxon>Alphaproteobacteria</taxon>
        <taxon>Sphingomonadales</taxon>
        <taxon>Sphingomonadaceae</taxon>
        <taxon>Sphingomonas</taxon>
    </lineage>
</organism>
<keyword evidence="2" id="KW-1185">Reference proteome</keyword>
<sequence>MIGARTTGATGERIMLNTVIALIAAQAAAPVVTDYSKEANWLCRPGRQDACTAPLDATVIAADGSRTIERFVPAANPKFDCFYVYPTVSTDDTPNSDLNIDEAERRVAQIQAARFRSVCRVYAPMYRQVTLKALREVMMGKPMTADFSIAYADVKAAFDSYMARDNGGRGVVLIGHSQGSRMLTMLLAREFDGKPQAMKQLISAMPIGANVDLTAGQRTGVLKSIPTCTTANDTGCVVSYVSFRATVPPPAQSRFARAGQGMRVACVNPAAPGGGKARLDAYLPTGSLVGTPQPVQWSKGSAPVITPFVKLPGMVAGECVERDGASYLSITLDADPADPRTDDIPGDVMDGSRRLDDWGLHLVDMNLAMGDLVKLAATQADAWAATKPRK</sequence>
<comment type="caution">
    <text evidence="1">The sequence shown here is derived from an EMBL/GenBank/DDBJ whole genome shotgun (WGS) entry which is preliminary data.</text>
</comment>
<accession>A0A1E3M0D0</accession>
<proteinExistence type="predicted"/>
<evidence type="ECO:0008006" key="3">
    <source>
        <dbReference type="Google" id="ProtNLM"/>
    </source>
</evidence>
<dbReference type="InterPro" id="IPR021440">
    <property type="entry name" value="DUF3089"/>
</dbReference>
<evidence type="ECO:0000313" key="1">
    <source>
        <dbReference type="EMBL" id="ODP39443.1"/>
    </source>
</evidence>
<dbReference type="InterPro" id="IPR029058">
    <property type="entry name" value="AB_hydrolase_fold"/>
</dbReference>
<dbReference type="Pfam" id="PF11288">
    <property type="entry name" value="DUF3089"/>
    <property type="match status" value="1"/>
</dbReference>
<dbReference type="EMBL" id="MDDS01000005">
    <property type="protein sequence ID" value="ODP39443.1"/>
    <property type="molecule type" value="Genomic_DNA"/>
</dbReference>
<gene>
    <name evidence="1" type="ORF">BFL28_10240</name>
</gene>
<name>A0A1E3M0D0_9SPHN</name>
<dbReference type="AlphaFoldDB" id="A0A1E3M0D0"/>
<protein>
    <recommendedName>
        <fullName evidence="3">Lysophospholipase</fullName>
    </recommendedName>
</protein>
<evidence type="ECO:0000313" key="2">
    <source>
        <dbReference type="Proteomes" id="UP000094487"/>
    </source>
</evidence>
<dbReference type="STRING" id="1888892.BFL28_10240"/>
<dbReference type="Proteomes" id="UP000094487">
    <property type="component" value="Unassembled WGS sequence"/>
</dbReference>
<dbReference type="SUPFAM" id="SSF53474">
    <property type="entry name" value="alpha/beta-Hydrolases"/>
    <property type="match status" value="1"/>
</dbReference>
<dbReference type="OrthoDB" id="9794645at2"/>